<dbReference type="PANTHER" id="PTHR12110">
    <property type="entry name" value="HYDROXYPYRUVATE ISOMERASE"/>
    <property type="match status" value="1"/>
</dbReference>
<dbReference type="InterPro" id="IPR036237">
    <property type="entry name" value="Xyl_isomerase-like_sf"/>
</dbReference>
<dbReference type="SUPFAM" id="SSF51658">
    <property type="entry name" value="Xylose isomerase-like"/>
    <property type="match status" value="1"/>
</dbReference>
<reference evidence="3 4" key="1">
    <citation type="submission" date="2019-08" db="EMBL/GenBank/DDBJ databases">
        <title>Genome of Phaeodactylibacter luteus.</title>
        <authorList>
            <person name="Bowman J.P."/>
        </authorList>
    </citation>
    <scope>NUCLEOTIDE SEQUENCE [LARGE SCALE GENOMIC DNA]</scope>
    <source>
        <strain evidence="3 4">KCTC 42180</strain>
    </source>
</reference>
<dbReference type="InterPro" id="IPR050312">
    <property type="entry name" value="IolE/XylAMocC-like"/>
</dbReference>
<dbReference type="EMBL" id="VOOR01000002">
    <property type="protein sequence ID" value="TXB69453.1"/>
    <property type="molecule type" value="Genomic_DNA"/>
</dbReference>
<protein>
    <submittedName>
        <fullName evidence="3">Sugar phosphate isomerase/epimerase</fullName>
    </submittedName>
</protein>
<dbReference type="Gene3D" id="3.20.20.150">
    <property type="entry name" value="Divalent-metal-dependent TIM barrel enzymes"/>
    <property type="match status" value="1"/>
</dbReference>
<dbReference type="AlphaFoldDB" id="A0A5C6S4W5"/>
<evidence type="ECO:0000259" key="2">
    <source>
        <dbReference type="Pfam" id="PF01261"/>
    </source>
</evidence>
<evidence type="ECO:0000256" key="1">
    <source>
        <dbReference type="SAM" id="SignalP"/>
    </source>
</evidence>
<keyword evidence="4" id="KW-1185">Reference proteome</keyword>
<dbReference type="Proteomes" id="UP000321580">
    <property type="component" value="Unassembled WGS sequence"/>
</dbReference>
<dbReference type="OrthoDB" id="9798407at2"/>
<proteinExistence type="predicted"/>
<dbReference type="InterPro" id="IPR013022">
    <property type="entry name" value="Xyl_isomerase-like_TIM-brl"/>
</dbReference>
<dbReference type="PANTHER" id="PTHR12110:SF41">
    <property type="entry name" value="INOSOSE DEHYDRATASE"/>
    <property type="match status" value="1"/>
</dbReference>
<feature type="signal peptide" evidence="1">
    <location>
        <begin position="1"/>
        <end position="26"/>
    </location>
</feature>
<dbReference type="InterPro" id="IPR006311">
    <property type="entry name" value="TAT_signal"/>
</dbReference>
<dbReference type="Pfam" id="PF01261">
    <property type="entry name" value="AP_endonuc_2"/>
    <property type="match status" value="1"/>
</dbReference>
<keyword evidence="1" id="KW-0732">Signal</keyword>
<dbReference type="RefSeq" id="WP_147165585.1">
    <property type="nucleotide sequence ID" value="NZ_VOOR01000002.1"/>
</dbReference>
<accession>A0A5C6S4W5</accession>
<gene>
    <name evidence="3" type="ORF">FRY97_01180</name>
</gene>
<feature type="chain" id="PRO_5022902155" evidence="1">
    <location>
        <begin position="27"/>
        <end position="308"/>
    </location>
</feature>
<comment type="caution">
    <text evidence="3">The sequence shown here is derived from an EMBL/GenBank/DDBJ whole genome shotgun (WGS) entry which is preliminary data.</text>
</comment>
<keyword evidence="3" id="KW-0413">Isomerase</keyword>
<sequence length="308" mass="34299">MSYNRRKFMQQAGKAAAASLLLPAWACNNAEKTDAENAEGTEQTTENQAIKGNLGAFGIQLWTLRDVIGEDPKATLKTLAGYGYGQIESFEGQQGMFWGMKPAEFASYVNNDLGMNLIASHCNIMECFEEKAAQAAEAGMKYLICPWVGPQESMDDFKRITERFNECGDICKANGIRFAYHNHDYSFAELDGEIPQDYMMDNTNPDTVDFEMDMYWVIVAGVDPLSYFERYPNRFRLAHVKDRMKEAPAEEKQASCTLGKGSIDYPPLLAAAKTAGISYFILEQERYDGTTPMEGAEDGAAYLAGVQI</sequence>
<dbReference type="PROSITE" id="PS51318">
    <property type="entry name" value="TAT"/>
    <property type="match status" value="1"/>
</dbReference>
<dbReference type="GO" id="GO:0016853">
    <property type="term" value="F:isomerase activity"/>
    <property type="evidence" value="ECO:0007669"/>
    <property type="project" value="UniProtKB-KW"/>
</dbReference>
<evidence type="ECO:0000313" key="4">
    <source>
        <dbReference type="Proteomes" id="UP000321580"/>
    </source>
</evidence>
<name>A0A5C6S4W5_9BACT</name>
<evidence type="ECO:0000313" key="3">
    <source>
        <dbReference type="EMBL" id="TXB69453.1"/>
    </source>
</evidence>
<organism evidence="3 4">
    <name type="scientific">Phaeodactylibacter luteus</name>
    <dbReference type="NCBI Taxonomy" id="1564516"/>
    <lineage>
        <taxon>Bacteria</taxon>
        <taxon>Pseudomonadati</taxon>
        <taxon>Bacteroidota</taxon>
        <taxon>Saprospiria</taxon>
        <taxon>Saprospirales</taxon>
        <taxon>Haliscomenobacteraceae</taxon>
        <taxon>Phaeodactylibacter</taxon>
    </lineage>
</organism>
<feature type="domain" description="Xylose isomerase-like TIM barrel" evidence="2">
    <location>
        <begin position="125"/>
        <end position="303"/>
    </location>
</feature>